<evidence type="ECO:0000313" key="2">
    <source>
        <dbReference type="Proteomes" id="UP000308600"/>
    </source>
</evidence>
<gene>
    <name evidence="1" type="ORF">BDN72DRAFT_903908</name>
</gene>
<organism evidence="1 2">
    <name type="scientific">Pluteus cervinus</name>
    <dbReference type="NCBI Taxonomy" id="181527"/>
    <lineage>
        <taxon>Eukaryota</taxon>
        <taxon>Fungi</taxon>
        <taxon>Dikarya</taxon>
        <taxon>Basidiomycota</taxon>
        <taxon>Agaricomycotina</taxon>
        <taxon>Agaricomycetes</taxon>
        <taxon>Agaricomycetidae</taxon>
        <taxon>Agaricales</taxon>
        <taxon>Pluteineae</taxon>
        <taxon>Pluteaceae</taxon>
        <taxon>Pluteus</taxon>
    </lineage>
</organism>
<sequence>MDTFASLRALLQRVRNPEAILQAFDARVAAITEDAAWVITSPNQEEVPLPPFGTERRIRIRCDGRYGDDDYIQWPQPYSKHNPHHACILRPMTTGPLAIIWFSPDRSVDFNTHSVASGIGKLRDQHIVRLEDVIPPLEERVVKYQATRSKPLEVLPPLIQTMKHALSRLKYVTTSFSEMLITLCDVQRCWLEIRAALDYMEIFKPRMDGVDNDPPSTTALTIGAFVHVHRDAQDFHRAGLPFWFMYPQSKIVSLELNVLSIVDFVLPEKHLRLENMYGAKTIFTGTANDPEKTAAMMRAARGLLSYEDPFSSPTSRQALRSPSSIQSQPITGALTYSNAGSRSPPSSIASSSSSRLSRPSNASTLSPSIHPYSQQGRKKPQPININQDRFQPVQHALFPQPIALWEAALKAVNTDVQNLVDLSKRSHTDGRFMFPDPRMFVGPNHARQVKYFTTWTAVRDSCIYRVISDPTAVEPLSSQQWRDFLNMSTNFRRGDLEGIFGSTFQDLGLSFTSLGSLPSMSLADEGRLQKYLWELHQLNFHYELIALDRRICRAGVPRDEHQSRLLSCFSVDGTSPPNAFCIEYSNSARGLAAVNPQDRLLSLLALQDLFHDWQCELPITLVKTTPPPVYLDHNILDLEKALAKFYCQTFFNHFARAPTIPYRL</sequence>
<accession>A0ACD3A7I9</accession>
<evidence type="ECO:0000313" key="1">
    <source>
        <dbReference type="EMBL" id="TFK61663.1"/>
    </source>
</evidence>
<protein>
    <submittedName>
        <fullName evidence="1">Uncharacterized protein</fullName>
    </submittedName>
</protein>
<dbReference type="EMBL" id="ML208639">
    <property type="protein sequence ID" value="TFK61663.1"/>
    <property type="molecule type" value="Genomic_DNA"/>
</dbReference>
<name>A0ACD3A7I9_9AGAR</name>
<reference evidence="1 2" key="1">
    <citation type="journal article" date="2019" name="Nat. Ecol. Evol.">
        <title>Megaphylogeny resolves global patterns of mushroom evolution.</title>
        <authorList>
            <person name="Varga T."/>
            <person name="Krizsan K."/>
            <person name="Foldi C."/>
            <person name="Dima B."/>
            <person name="Sanchez-Garcia M."/>
            <person name="Sanchez-Ramirez S."/>
            <person name="Szollosi G.J."/>
            <person name="Szarkandi J.G."/>
            <person name="Papp V."/>
            <person name="Albert L."/>
            <person name="Andreopoulos W."/>
            <person name="Angelini C."/>
            <person name="Antonin V."/>
            <person name="Barry K.W."/>
            <person name="Bougher N.L."/>
            <person name="Buchanan P."/>
            <person name="Buyck B."/>
            <person name="Bense V."/>
            <person name="Catcheside P."/>
            <person name="Chovatia M."/>
            <person name="Cooper J."/>
            <person name="Damon W."/>
            <person name="Desjardin D."/>
            <person name="Finy P."/>
            <person name="Geml J."/>
            <person name="Haridas S."/>
            <person name="Hughes K."/>
            <person name="Justo A."/>
            <person name="Karasinski D."/>
            <person name="Kautmanova I."/>
            <person name="Kiss B."/>
            <person name="Kocsube S."/>
            <person name="Kotiranta H."/>
            <person name="LaButti K.M."/>
            <person name="Lechner B.E."/>
            <person name="Liimatainen K."/>
            <person name="Lipzen A."/>
            <person name="Lukacs Z."/>
            <person name="Mihaltcheva S."/>
            <person name="Morgado L.N."/>
            <person name="Niskanen T."/>
            <person name="Noordeloos M.E."/>
            <person name="Ohm R.A."/>
            <person name="Ortiz-Santana B."/>
            <person name="Ovrebo C."/>
            <person name="Racz N."/>
            <person name="Riley R."/>
            <person name="Savchenko A."/>
            <person name="Shiryaev A."/>
            <person name="Soop K."/>
            <person name="Spirin V."/>
            <person name="Szebenyi C."/>
            <person name="Tomsovsky M."/>
            <person name="Tulloss R.E."/>
            <person name="Uehling J."/>
            <person name="Grigoriev I.V."/>
            <person name="Vagvolgyi C."/>
            <person name="Papp T."/>
            <person name="Martin F.M."/>
            <person name="Miettinen O."/>
            <person name="Hibbett D.S."/>
            <person name="Nagy L.G."/>
        </authorList>
    </citation>
    <scope>NUCLEOTIDE SEQUENCE [LARGE SCALE GENOMIC DNA]</scope>
    <source>
        <strain evidence="1 2">NL-1719</strain>
    </source>
</reference>
<proteinExistence type="predicted"/>
<dbReference type="Proteomes" id="UP000308600">
    <property type="component" value="Unassembled WGS sequence"/>
</dbReference>
<keyword evidence="2" id="KW-1185">Reference proteome</keyword>